<name>K6GWA4_9BACT</name>
<evidence type="ECO:0000313" key="2">
    <source>
        <dbReference type="Proteomes" id="UP000006272"/>
    </source>
</evidence>
<proteinExistence type="predicted"/>
<gene>
    <name evidence="1" type="ORF">B193_0040</name>
</gene>
<organism evidence="1 2">
    <name type="scientific">Solidesulfovibrio magneticus str. Maddingley MBC34</name>
    <dbReference type="NCBI Taxonomy" id="1206767"/>
    <lineage>
        <taxon>Bacteria</taxon>
        <taxon>Pseudomonadati</taxon>
        <taxon>Thermodesulfobacteriota</taxon>
        <taxon>Desulfovibrionia</taxon>
        <taxon>Desulfovibrionales</taxon>
        <taxon>Desulfovibrionaceae</taxon>
        <taxon>Solidesulfovibrio</taxon>
    </lineage>
</organism>
<comment type="caution">
    <text evidence="1">The sequence shown here is derived from an EMBL/GenBank/DDBJ whole genome shotgun (WGS) entry which is preliminary data.</text>
</comment>
<dbReference type="EMBL" id="ALAO01000014">
    <property type="protein sequence ID" value="EKO41226.1"/>
    <property type="molecule type" value="Genomic_DNA"/>
</dbReference>
<dbReference type="AlphaFoldDB" id="K6GWA4"/>
<evidence type="ECO:0000313" key="1">
    <source>
        <dbReference type="EMBL" id="EKO41226.1"/>
    </source>
</evidence>
<reference evidence="1 2" key="1">
    <citation type="submission" date="2012-07" db="EMBL/GenBank/DDBJ databases">
        <title>Draft genome sequence of Desulfovibrio magneticus str. Maddingley MBC34 obtained from a metagenomic sequence of a methanogenic enrichment isolated from coal-seam formation water in Victoria, Australia.</title>
        <authorList>
            <person name="Greenfield P."/>
            <person name="Hendry P."/>
            <person name="Li D."/>
            <person name="Rosewarne C.P."/>
            <person name="Tran-Dinh N."/>
            <person name="Elbourne L.D.H."/>
            <person name="Paulsen I.T."/>
            <person name="Midgley D.J."/>
        </authorList>
    </citation>
    <scope>NUCLEOTIDE SEQUENCE [LARGE SCALE GENOMIC DNA]</scope>
    <source>
        <strain evidence="2">Maddingley MBC34</strain>
    </source>
</reference>
<accession>K6GWA4</accession>
<dbReference type="Proteomes" id="UP000006272">
    <property type="component" value="Unassembled WGS sequence"/>
</dbReference>
<sequence length="109" mass="12367">MRRIILTPTGKPPVIFTGRHVDTFRKKVGCSRFSISVYATRKPRNGFFYVLKEIKPCLTDTEVAFFPSLADAVERLEMNMRSLEYAASIFSETHKACPSGTCKTKEVFP</sequence>
<protein>
    <submittedName>
        <fullName evidence="1">Uncharacterized protein</fullName>
    </submittedName>
</protein>